<dbReference type="GO" id="GO:0045787">
    <property type="term" value="P:positive regulation of cell cycle"/>
    <property type="evidence" value="ECO:0007669"/>
    <property type="project" value="UniProtKB-ARBA"/>
</dbReference>
<evidence type="ECO:0000256" key="6">
    <source>
        <dbReference type="ARBA" id="ARBA00022840"/>
    </source>
</evidence>
<evidence type="ECO:0000256" key="5">
    <source>
        <dbReference type="ARBA" id="ARBA00022777"/>
    </source>
</evidence>
<feature type="region of interest" description="Disordered" evidence="11">
    <location>
        <begin position="1176"/>
        <end position="1202"/>
    </location>
</feature>
<dbReference type="InterPro" id="IPR036738">
    <property type="entry name" value="FRB_sf"/>
</dbReference>
<dbReference type="GO" id="GO:0016242">
    <property type="term" value="P:negative regulation of macroautophagy"/>
    <property type="evidence" value="ECO:0007669"/>
    <property type="project" value="TreeGrafter"/>
</dbReference>
<keyword evidence="7" id="KW-0131">Cell cycle</keyword>
<dbReference type="InterPro" id="IPR057564">
    <property type="entry name" value="HEAT_ATR"/>
</dbReference>
<dbReference type="PANTHER" id="PTHR11139">
    <property type="entry name" value="ATAXIA TELANGIECTASIA MUTATED ATM -RELATED"/>
    <property type="match status" value="1"/>
</dbReference>
<dbReference type="Pfam" id="PF02259">
    <property type="entry name" value="FAT"/>
    <property type="match status" value="1"/>
</dbReference>
<dbReference type="InterPro" id="IPR000403">
    <property type="entry name" value="PI3/4_kinase_cat_dom"/>
</dbReference>
<dbReference type="PROSITE" id="PS51189">
    <property type="entry name" value="FAT"/>
    <property type="match status" value="1"/>
</dbReference>
<dbReference type="GO" id="GO:0038202">
    <property type="term" value="P:TORC1 signaling"/>
    <property type="evidence" value="ECO:0007669"/>
    <property type="project" value="TreeGrafter"/>
</dbReference>
<dbReference type="FunFam" id="1.20.120.150:FF:000001">
    <property type="entry name" value="Serine/threonine-protein kinase TOR"/>
    <property type="match status" value="1"/>
</dbReference>
<dbReference type="PROSITE" id="PS00916">
    <property type="entry name" value="PI3_4_KINASE_2"/>
    <property type="match status" value="1"/>
</dbReference>
<keyword evidence="4 10" id="KW-0547">Nucleotide-binding</keyword>
<dbReference type="SMART" id="SM00146">
    <property type="entry name" value="PI3Kc"/>
    <property type="match status" value="1"/>
</dbReference>
<name>A0AAV8WAW8_9CUCU</name>
<dbReference type="InterPro" id="IPR018936">
    <property type="entry name" value="PI3/4_kinase_CS"/>
</dbReference>
<dbReference type="Proteomes" id="UP001159042">
    <property type="component" value="Unassembled WGS sequence"/>
</dbReference>
<evidence type="ECO:0000259" key="12">
    <source>
        <dbReference type="PROSITE" id="PS50290"/>
    </source>
</evidence>
<keyword evidence="16" id="KW-1185">Reference proteome</keyword>
<protein>
    <recommendedName>
        <fullName evidence="10">Serine/threonine-protein kinase TOR</fullName>
        <ecNumber evidence="10">2.7.11.1</ecNumber>
    </recommendedName>
</protein>
<keyword evidence="10" id="KW-0723">Serine/threonine-protein kinase</keyword>
<dbReference type="PROSITE" id="PS00915">
    <property type="entry name" value="PI3_4_KINASE_1"/>
    <property type="match status" value="1"/>
</dbReference>
<dbReference type="InterPro" id="IPR003152">
    <property type="entry name" value="FATC_dom"/>
</dbReference>
<dbReference type="SUPFAM" id="SSF56112">
    <property type="entry name" value="Protein kinase-like (PK-like)"/>
    <property type="match status" value="1"/>
</dbReference>
<dbReference type="InterPro" id="IPR036940">
    <property type="entry name" value="PI3/4_kinase_cat_sf"/>
</dbReference>
<dbReference type="Pfam" id="PF02260">
    <property type="entry name" value="FATC"/>
    <property type="match status" value="1"/>
</dbReference>
<dbReference type="InterPro" id="IPR011009">
    <property type="entry name" value="Kinase-like_dom_sf"/>
</dbReference>
<proteinExistence type="inferred from homology"/>
<dbReference type="GO" id="GO:0004674">
    <property type="term" value="F:protein serine/threonine kinase activity"/>
    <property type="evidence" value="ECO:0007669"/>
    <property type="project" value="UniProtKB-KW"/>
</dbReference>
<dbReference type="GO" id="GO:0005737">
    <property type="term" value="C:cytoplasm"/>
    <property type="evidence" value="ECO:0007669"/>
    <property type="project" value="TreeGrafter"/>
</dbReference>
<dbReference type="FunFam" id="1.10.1070.11:FF:000007">
    <property type="entry name" value="Serine/threonine-protein kinase TOR"/>
    <property type="match status" value="1"/>
</dbReference>
<dbReference type="GO" id="GO:0031932">
    <property type="term" value="C:TORC2 complex"/>
    <property type="evidence" value="ECO:0007669"/>
    <property type="project" value="TreeGrafter"/>
</dbReference>
<evidence type="ECO:0000256" key="10">
    <source>
        <dbReference type="RuleBase" id="RU364109"/>
    </source>
</evidence>
<dbReference type="FunFam" id="1.25.10.10:FF:000060">
    <property type="entry name" value="Serine/threonine-protein kinase mTOR"/>
    <property type="match status" value="1"/>
</dbReference>
<evidence type="ECO:0000259" key="14">
    <source>
        <dbReference type="PROSITE" id="PS51190"/>
    </source>
</evidence>
<dbReference type="Pfam" id="PF00454">
    <property type="entry name" value="PI3_PI4_kinase"/>
    <property type="match status" value="1"/>
</dbReference>
<dbReference type="InterPro" id="IPR050517">
    <property type="entry name" value="DDR_Repair_Kinase"/>
</dbReference>
<dbReference type="EC" id="2.7.11.1" evidence="10"/>
<feature type="domain" description="PI3K/PI4K catalytic" evidence="12">
    <location>
        <begin position="2052"/>
        <end position="2369"/>
    </location>
</feature>
<dbReference type="PANTHER" id="PTHR11139:SF9">
    <property type="entry name" value="SERINE_THREONINE-PROTEIN KINASE MTOR"/>
    <property type="match status" value="1"/>
</dbReference>
<dbReference type="Pfam" id="PF11865">
    <property type="entry name" value="mTOR_dom"/>
    <property type="match status" value="1"/>
</dbReference>
<dbReference type="GO" id="GO:2000243">
    <property type="term" value="P:positive regulation of reproductive process"/>
    <property type="evidence" value="ECO:0007669"/>
    <property type="project" value="UniProtKB-ARBA"/>
</dbReference>
<keyword evidence="2 10" id="KW-0808">Transferase</keyword>
<dbReference type="GO" id="GO:0005524">
    <property type="term" value="F:ATP binding"/>
    <property type="evidence" value="ECO:0007669"/>
    <property type="project" value="UniProtKB-KW"/>
</dbReference>
<evidence type="ECO:0000256" key="11">
    <source>
        <dbReference type="SAM" id="MobiDB-lite"/>
    </source>
</evidence>
<reference evidence="15 16" key="1">
    <citation type="journal article" date="2023" name="Insect Mol. Biol.">
        <title>Genome sequencing provides insights into the evolution of gene families encoding plant cell wall-degrading enzymes in longhorned beetles.</title>
        <authorList>
            <person name="Shin N.R."/>
            <person name="Okamura Y."/>
            <person name="Kirsch R."/>
            <person name="Pauchet Y."/>
        </authorList>
    </citation>
    <scope>NUCLEOTIDE SEQUENCE [LARGE SCALE GENOMIC DNA]</scope>
    <source>
        <strain evidence="15">EAD_L_NR</strain>
    </source>
</reference>
<dbReference type="Gene3D" id="1.25.10.10">
    <property type="entry name" value="Leucine-rich Repeat Variant"/>
    <property type="match status" value="5"/>
</dbReference>
<evidence type="ECO:0000313" key="16">
    <source>
        <dbReference type="Proteomes" id="UP001159042"/>
    </source>
</evidence>
<organism evidence="15 16">
    <name type="scientific">Exocentrus adspersus</name>
    <dbReference type="NCBI Taxonomy" id="1586481"/>
    <lineage>
        <taxon>Eukaryota</taxon>
        <taxon>Metazoa</taxon>
        <taxon>Ecdysozoa</taxon>
        <taxon>Arthropoda</taxon>
        <taxon>Hexapoda</taxon>
        <taxon>Insecta</taxon>
        <taxon>Pterygota</taxon>
        <taxon>Neoptera</taxon>
        <taxon>Endopterygota</taxon>
        <taxon>Coleoptera</taxon>
        <taxon>Polyphaga</taxon>
        <taxon>Cucujiformia</taxon>
        <taxon>Chrysomeloidea</taxon>
        <taxon>Cerambycidae</taxon>
        <taxon>Lamiinae</taxon>
        <taxon>Acanthocinini</taxon>
        <taxon>Exocentrus</taxon>
    </lineage>
</organism>
<dbReference type="SUPFAM" id="SSF48371">
    <property type="entry name" value="ARM repeat"/>
    <property type="match status" value="2"/>
</dbReference>
<dbReference type="GO" id="GO:0031931">
    <property type="term" value="C:TORC1 complex"/>
    <property type="evidence" value="ECO:0007669"/>
    <property type="project" value="UniProtKB-ARBA"/>
</dbReference>
<comment type="caution">
    <text evidence="15">The sequence shown here is derived from an EMBL/GenBank/DDBJ whole genome shotgun (WGS) entry which is preliminary data.</text>
</comment>
<dbReference type="Gene3D" id="1.25.40.10">
    <property type="entry name" value="Tetratricopeptide repeat domain"/>
    <property type="match status" value="1"/>
</dbReference>
<accession>A0AAV8WAW8</accession>
<dbReference type="Pfam" id="PF08771">
    <property type="entry name" value="FRB_dom"/>
    <property type="match status" value="1"/>
</dbReference>
<dbReference type="Gene3D" id="1.10.1070.11">
    <property type="entry name" value="Phosphatidylinositol 3-/4-kinase, catalytic domain"/>
    <property type="match status" value="1"/>
</dbReference>
<evidence type="ECO:0000259" key="13">
    <source>
        <dbReference type="PROSITE" id="PS51189"/>
    </source>
</evidence>
<dbReference type="GO" id="GO:0044877">
    <property type="term" value="F:protein-containing complex binding"/>
    <property type="evidence" value="ECO:0007669"/>
    <property type="project" value="InterPro"/>
</dbReference>
<dbReference type="InterPro" id="IPR011989">
    <property type="entry name" value="ARM-like"/>
</dbReference>
<feature type="domain" description="FATC" evidence="14">
    <location>
        <begin position="2404"/>
        <end position="2436"/>
    </location>
</feature>
<feature type="domain" description="FAT" evidence="13">
    <location>
        <begin position="1327"/>
        <end position="1878"/>
    </location>
</feature>
<evidence type="ECO:0000256" key="8">
    <source>
        <dbReference type="ARBA" id="ARBA00047899"/>
    </source>
</evidence>
<dbReference type="Gene3D" id="3.30.1010.10">
    <property type="entry name" value="Phosphatidylinositol 3-kinase Catalytic Subunit, Chain A, domain 4"/>
    <property type="match status" value="1"/>
</dbReference>
<evidence type="ECO:0000256" key="2">
    <source>
        <dbReference type="ARBA" id="ARBA00022679"/>
    </source>
</evidence>
<comment type="catalytic activity">
    <reaction evidence="9">
        <text>L-seryl-[protein] + ATP = O-phospho-L-seryl-[protein] + ADP + H(+)</text>
        <dbReference type="Rhea" id="RHEA:17989"/>
        <dbReference type="Rhea" id="RHEA-COMP:9863"/>
        <dbReference type="Rhea" id="RHEA-COMP:11604"/>
        <dbReference type="ChEBI" id="CHEBI:15378"/>
        <dbReference type="ChEBI" id="CHEBI:29999"/>
        <dbReference type="ChEBI" id="CHEBI:30616"/>
        <dbReference type="ChEBI" id="CHEBI:83421"/>
        <dbReference type="ChEBI" id="CHEBI:456216"/>
        <dbReference type="EC" id="2.7.11.1"/>
    </reaction>
</comment>
<comment type="catalytic activity">
    <reaction evidence="8 10">
        <text>L-threonyl-[protein] + ATP = O-phospho-L-threonyl-[protein] + ADP + H(+)</text>
        <dbReference type="Rhea" id="RHEA:46608"/>
        <dbReference type="Rhea" id="RHEA-COMP:11060"/>
        <dbReference type="Rhea" id="RHEA-COMP:11605"/>
        <dbReference type="ChEBI" id="CHEBI:15378"/>
        <dbReference type="ChEBI" id="CHEBI:30013"/>
        <dbReference type="ChEBI" id="CHEBI:30616"/>
        <dbReference type="ChEBI" id="CHEBI:61977"/>
        <dbReference type="ChEBI" id="CHEBI:456216"/>
        <dbReference type="EC" id="2.7.11.1"/>
    </reaction>
</comment>
<dbReference type="InterPro" id="IPR003151">
    <property type="entry name" value="PIK-rel_kinase_FAT"/>
</dbReference>
<dbReference type="InterPro" id="IPR024585">
    <property type="entry name" value="mTOR_dom"/>
</dbReference>
<evidence type="ECO:0000256" key="4">
    <source>
        <dbReference type="ARBA" id="ARBA00022741"/>
    </source>
</evidence>
<dbReference type="InterPro" id="IPR014009">
    <property type="entry name" value="PIK_FAT"/>
</dbReference>
<dbReference type="Gene3D" id="1.20.120.150">
    <property type="entry name" value="FKBP12-rapamycin binding domain"/>
    <property type="match status" value="1"/>
</dbReference>
<dbReference type="InterPro" id="IPR009076">
    <property type="entry name" value="FRB_dom"/>
</dbReference>
<evidence type="ECO:0000256" key="7">
    <source>
        <dbReference type="ARBA" id="ARBA00023306"/>
    </source>
</evidence>
<keyword evidence="3" id="KW-0677">Repeat</keyword>
<dbReference type="PROSITE" id="PS50290">
    <property type="entry name" value="PI3_4_KINASE_3"/>
    <property type="match status" value="1"/>
</dbReference>
<dbReference type="InterPro" id="IPR016024">
    <property type="entry name" value="ARM-type_fold"/>
</dbReference>
<dbReference type="GO" id="GO:0005634">
    <property type="term" value="C:nucleus"/>
    <property type="evidence" value="ECO:0007669"/>
    <property type="project" value="TreeGrafter"/>
</dbReference>
<evidence type="ECO:0000256" key="3">
    <source>
        <dbReference type="ARBA" id="ARBA00022737"/>
    </source>
</evidence>
<keyword evidence="5 10" id="KW-0418">Kinase</keyword>
<dbReference type="SMART" id="SM01343">
    <property type="entry name" value="FATC"/>
    <property type="match status" value="1"/>
</dbReference>
<dbReference type="CDD" id="cd05169">
    <property type="entry name" value="PIKKc_TOR"/>
    <property type="match status" value="1"/>
</dbReference>
<sequence length="2436" mass="278824">MSTAVLQQFVANLKSRNESVRNKTAQELSLYVKSELREATPDEINSFLEEFNHHIFEMVSSSDVIEKKGGILAILCLIGTDVGNMTNRISRFANYLRNLLPSSDVGVMELVAKAMGHLAVVSGSKASEYVEFEVKRAFEWLQKDQADGKKHAAVLVLKELAITMPTYFYQQVSQFFDLIFSAIQEQKVAIREGAIEALRAALVVTAQREIVKQRVVWYKQCYEESGRLLLAERGERVKDERVHASLLILNELLRLANASWERKYTALLESTDSKKPLDGDNFNFNRPLMMYTNPTKKVANYQVLSVLSLEKHIIIESSTCRQLVAEKFEYICLDVLQQRFSRYSYVQQMLLTILPRLAAFDKKCFVEKHLPSAMNHLFNILKSREKDRSTAFITIGLIAVAIEEDIYTYVDKIMEMIKIALPRGDGTIGKKRPIIDCCVFKCITFLALALKTHDKMDIPSILEQMLATGLTSSLTVCLRELAKRVPAHKEKISLGLLRMLSHILLNKPLVHPGMPRHLTGNIMSMSNSSEAQDTQIIVLALHTLGTFDFEGQRLLPFVQRCANHFLIHEQTEIRLEAVRTTCRLLRQAIRSTTKNPSETVTKTVASVLHRLLEVCLTDTEPTVRLGVLKSLDPTFDHHLAQAESLGALFIALQDEVFEIREEALFTIGRLSSMNPAFIMPSLRKVLVQLLTELEHSGTGRNKEQGAKMLDHLVVSAPRLIRPYMEPILMVLVPKLKEPEPNPGVVLSVLLTIGDLAEVTGGDSELQQWMEELMTILLEILGDASAPEKRGAALGTLAQLVGATGHVIRPYSQYPMLLDVLINFLKTEQQPYIRKETIKVLGLLGALDPYKHKMHRGQIDNQPEAPILIPISDRNENENDFSVSSSEMLVNMSSSTLEEYYLAMAIATLMKIIRDPTLSQHHTMVVQAVTFTFKSLGIKCVPYISQVLPSLLKVVRTADEKFREYLFQQLGQLIAIVKQHIRNYLDDICKLIKEFWTPNSTIQNTIIFLLEHIAVALGAEFKVYLPRLIPQILRVLNHDTSKDKRHTMALLEAMHKFGNNLEDYMHLILPPIVKLFDAPDCPLAVSKRALETIDQLAEILDFSDFISRIVHPLVRTIDNSPELRPAAMDCLCSLVMQLGRKFCIFVSMVQKVLTKHKIQNRKWDVLVSKIQADSTMADETDLSMPPKNRPKNRGDPGLPSDSTISQRLKVTEQNLQQAWTPNRRVSKDDWMEWLRRLSLELLKQSPIPALRSCLPLAQTYSQLPRDLFNAAFVSCWTELKEPMQKELIQCLEQALTVPDVPEITQTILNLAEFMEHCDKGPLPLDTHLLGEHAMHCRAYAKALHYKEEEFQRGGTQKDHVVEALISINNKLQQKEAAEGLLQYVMRQGGEVQVKIRWYEKLHNWDKALGLYQEKLEKEPFEQEACLGQMRCLEALGEWSGLHRVIETNYQLLSEDNRQKACRLAAAASFGLHNWESMERYVNVIPQDSQDGAFYRAILAIHKEQYKVANEYIYKTREILDTELTAMAGESYQRAYGAMVQVQILSELEEVMLYKLVPERRPTLRAMWWERLQAGQRLVEDWQKIIQVHSLVLEPHEDVHTWLKYAALCRKSGSMRLSHKTLVKLLGYDPEENPHLALPYNCPQVTFAYTKHLWAMDQKQRAYQQLEHFLTDYTQFTPDINITQEERQRLLARCYLKLGTWQESLKGVTEGSIPSILTYYKQATEYDSDWYKAWHSWAYMNFETVLFYKNKEEHEKTKTTTEKGTQDQEKAIIDVNKHTVAAVKGFFKSIYLSKGSSLQDTLRLLTLWFDYGISNEVSEAIEEGIRLVEKNTWLQVIPQLIARIDTNRLILSKLINYLLVDIGKTHPQALVYPLTVATKSNSPIRKNAANKILKNMSEHSPTLVKQALMASEELIRVAILWHEIWHEGLEEASRLYFGERNVDAMLRTLEPLHNMLQRGPETLKETSFTQAYGRDLSEAHEWCQRYRVSGNIRDLNQAWDLYYHVFRRISRQLPQLTSLELQYVSPNLLVCQDLELAVPGSYAPGQPVVKIAYFHRSLEVIASKQRPRKLTIRGSNGKDYMFLLKGHEDLRQDERVMQLFGLVNTLLLKDPDTFRRNLTIQRYAVIPLSTNSGLIGWVPHCDTLHTLIKDYRDKKKILLNIEHRLMLRMASDYDHLTVLQKVEVFEHALEHTNGDDLARLLWLKSPSSEVWFDRRTNYTRSLAVMSIVGYILGLGDRHPSNLMLDRLSGKILHIDFGDCFEVAMTREKFPEKIPFRLTRMLINAMEVTGIDGTYRKTCESVMSVLHRNKDSVMAVLEAFVYDPLLNWRLTDAGARNKSTTGDIGSFSLSTSQEHDLTESLSVTFNKKSLLADIPDTSQPETSSKKSVSIINRVRDKLTGNDFNVEETLTVEKQVDLLIQQATSNENLCQCYIGWCPFW</sequence>
<dbReference type="GO" id="GO:0010605">
    <property type="term" value="P:negative regulation of macromolecule metabolic process"/>
    <property type="evidence" value="ECO:0007669"/>
    <property type="project" value="UniProtKB-ARBA"/>
</dbReference>
<evidence type="ECO:0000256" key="1">
    <source>
        <dbReference type="ARBA" id="ARBA00011031"/>
    </source>
</evidence>
<dbReference type="InterPro" id="IPR011990">
    <property type="entry name" value="TPR-like_helical_dom_sf"/>
</dbReference>
<dbReference type="Pfam" id="PF23593">
    <property type="entry name" value="HEAT_ATR"/>
    <property type="match status" value="1"/>
</dbReference>
<dbReference type="SUPFAM" id="SSF47212">
    <property type="entry name" value="FKBP12-rapamycin-binding domain of FKBP-rapamycin-associated protein (FRAP)"/>
    <property type="match status" value="1"/>
</dbReference>
<comment type="similarity">
    <text evidence="1 10">Belongs to the PI3/PI4-kinase family.</text>
</comment>
<dbReference type="GO" id="GO:0045930">
    <property type="term" value="P:negative regulation of mitotic cell cycle"/>
    <property type="evidence" value="ECO:0007669"/>
    <property type="project" value="UniProtKB-ARBA"/>
</dbReference>
<evidence type="ECO:0000256" key="9">
    <source>
        <dbReference type="ARBA" id="ARBA00048679"/>
    </source>
</evidence>
<dbReference type="PROSITE" id="PS51190">
    <property type="entry name" value="FATC"/>
    <property type="match status" value="1"/>
</dbReference>
<evidence type="ECO:0000313" key="15">
    <source>
        <dbReference type="EMBL" id="KAJ8923210.1"/>
    </source>
</evidence>
<dbReference type="EMBL" id="JANEYG010000005">
    <property type="protein sequence ID" value="KAJ8923210.1"/>
    <property type="molecule type" value="Genomic_DNA"/>
</dbReference>
<dbReference type="InterPro" id="IPR026683">
    <property type="entry name" value="TOR_cat"/>
</dbReference>
<keyword evidence="6 10" id="KW-0067">ATP-binding</keyword>
<dbReference type="GO" id="GO:0045893">
    <property type="term" value="P:positive regulation of DNA-templated transcription"/>
    <property type="evidence" value="ECO:0007669"/>
    <property type="project" value="UniProtKB-ARBA"/>
</dbReference>
<gene>
    <name evidence="15" type="ORF">NQ315_001765</name>
</gene>
<dbReference type="SMART" id="SM01346">
    <property type="entry name" value="DUF3385"/>
    <property type="match status" value="1"/>
</dbReference>
<dbReference type="FunFam" id="3.30.1010.10:FF:000004">
    <property type="entry name" value="Serine/threonine-protein kinase TOR"/>
    <property type="match status" value="1"/>
</dbReference>
<dbReference type="SMART" id="SM01345">
    <property type="entry name" value="Rapamycin_bind"/>
    <property type="match status" value="1"/>
</dbReference>